<proteinExistence type="predicted"/>
<gene>
    <name evidence="1" type="ORF">RGI145_19480</name>
</gene>
<evidence type="ECO:0000313" key="1">
    <source>
        <dbReference type="EMBL" id="APT59531.1"/>
    </source>
</evidence>
<dbReference type="KEGG" id="rgi:RGI145_19480"/>
<dbReference type="Proteomes" id="UP000185494">
    <property type="component" value="Chromosome 2"/>
</dbReference>
<accession>A0A1L7AL87</accession>
<protein>
    <submittedName>
        <fullName evidence="1">Uncharacterized protein</fullName>
    </submittedName>
</protein>
<organism evidence="1 2">
    <name type="scientific">Roseomonas gilardii</name>
    <dbReference type="NCBI Taxonomy" id="257708"/>
    <lineage>
        <taxon>Bacteria</taxon>
        <taxon>Pseudomonadati</taxon>
        <taxon>Pseudomonadota</taxon>
        <taxon>Alphaproteobacteria</taxon>
        <taxon>Acetobacterales</taxon>
        <taxon>Roseomonadaceae</taxon>
        <taxon>Roseomonas</taxon>
    </lineage>
</organism>
<dbReference type="STRING" id="257708.RGI145_19480"/>
<dbReference type="EMBL" id="CP015584">
    <property type="protein sequence ID" value="APT59531.1"/>
    <property type="molecule type" value="Genomic_DNA"/>
</dbReference>
<dbReference type="AlphaFoldDB" id="A0A1L7AL87"/>
<name>A0A1L7AL87_9PROT</name>
<evidence type="ECO:0000313" key="2">
    <source>
        <dbReference type="Proteomes" id="UP000185494"/>
    </source>
</evidence>
<sequence>MPADIDCRDPVVAQVRADLLRRSELGIAKYGTTLEGLSLRQALQHAYEETLDRANYLCAAIRRLDARERLATRDTWDDAPSGWAGRGA</sequence>
<reference evidence="1 2" key="1">
    <citation type="submission" date="2016-05" db="EMBL/GenBank/DDBJ databases">
        <title>Complete Genome and Methylome Analysis of Psychrotrophic Bacterial Isolates from Antarctic Lake Untersee.</title>
        <authorList>
            <person name="Fomenkov A."/>
            <person name="Akimov V.N."/>
            <person name="Vasilyeva L.V."/>
            <person name="Andersen D."/>
            <person name="Vincze T."/>
            <person name="Roberts R.J."/>
        </authorList>
    </citation>
    <scope>NUCLEOTIDE SEQUENCE [LARGE SCALE GENOMIC DNA]</scope>
    <source>
        <strain evidence="1 2">U14-5</strain>
    </source>
</reference>